<proteinExistence type="predicted"/>
<keyword evidence="2" id="KW-1185">Reference proteome</keyword>
<dbReference type="EMBL" id="KZ150358">
    <property type="protein sequence ID" value="PZC71220.1"/>
    <property type="molecule type" value="Genomic_DNA"/>
</dbReference>
<evidence type="ECO:0000313" key="1">
    <source>
        <dbReference type="EMBL" id="PZC71220.1"/>
    </source>
</evidence>
<evidence type="ECO:0000313" key="2">
    <source>
        <dbReference type="Proteomes" id="UP000249218"/>
    </source>
</evidence>
<dbReference type="Proteomes" id="UP000249218">
    <property type="component" value="Unassembled WGS sequence"/>
</dbReference>
<organism evidence="1 2">
    <name type="scientific">Helicoverpa armigera</name>
    <name type="common">Cotton bollworm</name>
    <name type="synonym">Heliothis armigera</name>
    <dbReference type="NCBI Taxonomy" id="29058"/>
    <lineage>
        <taxon>Eukaryota</taxon>
        <taxon>Metazoa</taxon>
        <taxon>Ecdysozoa</taxon>
        <taxon>Arthropoda</taxon>
        <taxon>Hexapoda</taxon>
        <taxon>Insecta</taxon>
        <taxon>Pterygota</taxon>
        <taxon>Neoptera</taxon>
        <taxon>Endopterygota</taxon>
        <taxon>Lepidoptera</taxon>
        <taxon>Glossata</taxon>
        <taxon>Ditrysia</taxon>
        <taxon>Noctuoidea</taxon>
        <taxon>Noctuidae</taxon>
        <taxon>Heliothinae</taxon>
        <taxon>Helicoverpa</taxon>
    </lineage>
</organism>
<reference evidence="1 2" key="1">
    <citation type="journal article" date="2017" name="BMC Biol.">
        <title>Genomic innovations, transcriptional plasticity and gene loss underlying the evolution and divergence of two highly polyphagous and invasive Helicoverpa pest species.</title>
        <authorList>
            <person name="Pearce S.L."/>
            <person name="Clarke D.F."/>
            <person name="East P.D."/>
            <person name="Elfekih S."/>
            <person name="Gordon K.H."/>
            <person name="Jermiin L.S."/>
            <person name="McGaughran A."/>
            <person name="Oakeshott J.G."/>
            <person name="Papanikolaou A."/>
            <person name="Perera O.P."/>
            <person name="Rane R.V."/>
            <person name="Richards S."/>
            <person name="Tay W.T."/>
            <person name="Walsh T.K."/>
            <person name="Anderson A."/>
            <person name="Anderson C.J."/>
            <person name="Asgari S."/>
            <person name="Board P.G."/>
            <person name="Bretschneider A."/>
            <person name="Campbell P.M."/>
            <person name="Chertemps T."/>
            <person name="Christeller J.T."/>
            <person name="Coppin C.W."/>
            <person name="Downes S.J."/>
            <person name="Duan G."/>
            <person name="Farnsworth C.A."/>
            <person name="Good R.T."/>
            <person name="Han L.B."/>
            <person name="Han Y.C."/>
            <person name="Hatje K."/>
            <person name="Horne I."/>
            <person name="Huang Y.P."/>
            <person name="Hughes D.S."/>
            <person name="Jacquin-Joly E."/>
            <person name="James W."/>
            <person name="Jhangiani S."/>
            <person name="Kollmar M."/>
            <person name="Kuwar S.S."/>
            <person name="Li S."/>
            <person name="Liu N.Y."/>
            <person name="Maibeche M.T."/>
            <person name="Miller J.R."/>
            <person name="Montagne N."/>
            <person name="Perry T."/>
            <person name="Qu J."/>
            <person name="Song S.V."/>
            <person name="Sutton G.G."/>
            <person name="Vogel H."/>
            <person name="Walenz B.P."/>
            <person name="Xu W."/>
            <person name="Zhang H.J."/>
            <person name="Zou Z."/>
            <person name="Batterham P."/>
            <person name="Edwards O.R."/>
            <person name="Feyereisen R."/>
            <person name="Gibbs R.A."/>
            <person name="Heckel D.G."/>
            <person name="McGrath A."/>
            <person name="Robin C."/>
            <person name="Scherer S.E."/>
            <person name="Worley K.C."/>
            <person name="Wu Y.D."/>
        </authorList>
    </citation>
    <scope>NUCLEOTIDE SEQUENCE [LARGE SCALE GENOMIC DNA]</scope>
    <source>
        <strain evidence="1">Harm_GR_Male_#8</strain>
        <tissue evidence="1">Whole organism</tissue>
    </source>
</reference>
<accession>A0A2W1BEE4</accession>
<sequence length="102" mass="11559">MIFRDRAILVIDHHYVALQYGAVSTRAARQVATRHDTARHRAVRVRERTSADPTCRHHYQQLMSALLLLLPPAGAEHMRRTCRAHAERMPSSCAAAEHLVAK</sequence>
<protein>
    <submittedName>
        <fullName evidence="1">Uncharacterized protein</fullName>
    </submittedName>
</protein>
<gene>
    <name evidence="1" type="primary">HaOG213911</name>
    <name evidence="1" type="ORF">B5X24_HaOG213911</name>
</gene>
<name>A0A2W1BEE4_HELAM</name>
<dbReference type="AlphaFoldDB" id="A0A2W1BEE4"/>